<sequence length="268" mass="30004">MSTSGLLNGTLNNENFAQFFESWIALMDRDLQTLAAAAAAPRPITADDEAAEERRLRQLVADVVGHYEHYYRRKAAAARRDVLPMFSPTWTSTTENLFIWIAGWRPTVAVQILYSKCGIQYETQIPPDVVDVDAEQLRRIDELHRRIVQREREVSEEEAAAQEKVANSEMVEISHAMGEMAAGEGKEMMEAEMKGKRDEMEEVMEMADAVRMETLKGLVEILRPKQAVQFLVAAAELLLRVHEFGRSKDEATMKAAGEAAPAPAPATL</sequence>
<dbReference type="STRING" id="1088818.A0A2I0BGI4"/>
<reference evidence="2 3" key="1">
    <citation type="journal article" date="2017" name="Nature">
        <title>The Apostasia genome and the evolution of orchids.</title>
        <authorList>
            <person name="Zhang G.Q."/>
            <person name="Liu K.W."/>
            <person name="Li Z."/>
            <person name="Lohaus R."/>
            <person name="Hsiao Y.Y."/>
            <person name="Niu S.C."/>
            <person name="Wang J.Y."/>
            <person name="Lin Y.C."/>
            <person name="Xu Q."/>
            <person name="Chen L.J."/>
            <person name="Yoshida K."/>
            <person name="Fujiwara S."/>
            <person name="Wang Z.W."/>
            <person name="Zhang Y.Q."/>
            <person name="Mitsuda N."/>
            <person name="Wang M."/>
            <person name="Liu G.H."/>
            <person name="Pecoraro L."/>
            <person name="Huang H.X."/>
            <person name="Xiao X.J."/>
            <person name="Lin M."/>
            <person name="Wu X.Y."/>
            <person name="Wu W.L."/>
            <person name="Chen Y.Y."/>
            <person name="Chang S.B."/>
            <person name="Sakamoto S."/>
            <person name="Ohme-Takagi M."/>
            <person name="Yagi M."/>
            <person name="Zeng S.J."/>
            <person name="Shen C.Y."/>
            <person name="Yeh C.M."/>
            <person name="Luo Y.B."/>
            <person name="Tsai W.C."/>
            <person name="Van de Peer Y."/>
            <person name="Liu Z.J."/>
        </authorList>
    </citation>
    <scope>NUCLEOTIDE SEQUENCE [LARGE SCALE GENOMIC DNA]</scope>
    <source>
        <strain evidence="3">cv. Shenzhen</strain>
        <tissue evidence="2">Stem</tissue>
    </source>
</reference>
<evidence type="ECO:0000313" key="2">
    <source>
        <dbReference type="EMBL" id="PKA66917.1"/>
    </source>
</evidence>
<dbReference type="OrthoDB" id="542841at2759"/>
<dbReference type="InterPro" id="IPR051886">
    <property type="entry name" value="Seed_Dev/Stress_Resp_Reg"/>
</dbReference>
<keyword evidence="2" id="KW-0238">DNA-binding</keyword>
<accession>A0A2I0BGI4</accession>
<proteinExistence type="predicted"/>
<dbReference type="PANTHER" id="PTHR46354">
    <property type="entry name" value="DOG1 DOMAIN-CONTAINING PROTEIN"/>
    <property type="match status" value="1"/>
</dbReference>
<gene>
    <name evidence="2" type="primary">TGA21</name>
    <name evidence="2" type="ORF">AXF42_Ash003574</name>
</gene>
<protein>
    <submittedName>
        <fullName evidence="2">TGACG-sequence-specific DNA-binding protein TGA-2.1</fullName>
    </submittedName>
</protein>
<organism evidence="2 3">
    <name type="scientific">Apostasia shenzhenica</name>
    <dbReference type="NCBI Taxonomy" id="1088818"/>
    <lineage>
        <taxon>Eukaryota</taxon>
        <taxon>Viridiplantae</taxon>
        <taxon>Streptophyta</taxon>
        <taxon>Embryophyta</taxon>
        <taxon>Tracheophyta</taxon>
        <taxon>Spermatophyta</taxon>
        <taxon>Magnoliopsida</taxon>
        <taxon>Liliopsida</taxon>
        <taxon>Asparagales</taxon>
        <taxon>Orchidaceae</taxon>
        <taxon>Apostasioideae</taxon>
        <taxon>Apostasia</taxon>
    </lineage>
</organism>
<dbReference type="InterPro" id="IPR025422">
    <property type="entry name" value="TGA_domain"/>
</dbReference>
<feature type="domain" description="DOG1" evidence="1">
    <location>
        <begin position="13"/>
        <end position="251"/>
    </location>
</feature>
<dbReference type="PANTHER" id="PTHR46354:SF4">
    <property type="entry name" value="PROTEIN DOG1-LIKE 3"/>
    <property type="match status" value="1"/>
</dbReference>
<name>A0A2I0BGI4_9ASPA</name>
<dbReference type="AlphaFoldDB" id="A0A2I0BGI4"/>
<dbReference type="Pfam" id="PF14144">
    <property type="entry name" value="DOG1"/>
    <property type="match status" value="1"/>
</dbReference>
<dbReference type="Proteomes" id="UP000236161">
    <property type="component" value="Unassembled WGS sequence"/>
</dbReference>
<keyword evidence="3" id="KW-1185">Reference proteome</keyword>
<dbReference type="GO" id="GO:0043565">
    <property type="term" value="F:sequence-specific DNA binding"/>
    <property type="evidence" value="ECO:0007669"/>
    <property type="project" value="InterPro"/>
</dbReference>
<dbReference type="PROSITE" id="PS51806">
    <property type="entry name" value="DOG1"/>
    <property type="match status" value="1"/>
</dbReference>
<evidence type="ECO:0000313" key="3">
    <source>
        <dbReference type="Proteomes" id="UP000236161"/>
    </source>
</evidence>
<dbReference type="EMBL" id="KZ451885">
    <property type="protein sequence ID" value="PKA66917.1"/>
    <property type="molecule type" value="Genomic_DNA"/>
</dbReference>
<evidence type="ECO:0000259" key="1">
    <source>
        <dbReference type="PROSITE" id="PS51806"/>
    </source>
</evidence>
<dbReference type="GO" id="GO:0006351">
    <property type="term" value="P:DNA-templated transcription"/>
    <property type="evidence" value="ECO:0007669"/>
    <property type="project" value="InterPro"/>
</dbReference>